<gene>
    <name evidence="2" type="ORF">AZE42_11772</name>
</gene>
<dbReference type="OrthoDB" id="10477032at2759"/>
<reference evidence="2 3" key="1">
    <citation type="submission" date="2016-03" db="EMBL/GenBank/DDBJ databases">
        <title>Comparative genomics of the ectomycorrhizal sister species Rhizopogon vinicolor and Rhizopogon vesiculosus (Basidiomycota: Boletales) reveals a divergence of the mating type B locus.</title>
        <authorList>
            <person name="Mujic A.B."/>
            <person name="Kuo A."/>
            <person name="Tritt A."/>
            <person name="Lipzen A."/>
            <person name="Chen C."/>
            <person name="Johnson J."/>
            <person name="Sharma A."/>
            <person name="Barry K."/>
            <person name="Grigoriev I.V."/>
            <person name="Spatafora J.W."/>
        </authorList>
    </citation>
    <scope>NUCLEOTIDE SEQUENCE [LARGE SCALE GENOMIC DNA]</scope>
    <source>
        <strain evidence="2 3">AM-OR11-056</strain>
    </source>
</reference>
<sequence length="54" mass="5770">MSTQHIAPSALARHEEGTGDHCRHIDSCEIWTACSSKPRIPGPVGLLATGGLRF</sequence>
<accession>A0A1J8QI21</accession>
<dbReference type="EMBL" id="LVVM01004259">
    <property type="protein sequence ID" value="OJA13249.1"/>
    <property type="molecule type" value="Genomic_DNA"/>
</dbReference>
<feature type="region of interest" description="Disordered" evidence="1">
    <location>
        <begin position="1"/>
        <end position="20"/>
    </location>
</feature>
<protein>
    <submittedName>
        <fullName evidence="2">Uncharacterized protein</fullName>
    </submittedName>
</protein>
<comment type="caution">
    <text evidence="2">The sequence shown here is derived from an EMBL/GenBank/DDBJ whole genome shotgun (WGS) entry which is preliminary data.</text>
</comment>
<keyword evidence="3" id="KW-1185">Reference proteome</keyword>
<evidence type="ECO:0000256" key="1">
    <source>
        <dbReference type="SAM" id="MobiDB-lite"/>
    </source>
</evidence>
<proteinExistence type="predicted"/>
<evidence type="ECO:0000313" key="2">
    <source>
        <dbReference type="EMBL" id="OJA13249.1"/>
    </source>
</evidence>
<dbReference type="Proteomes" id="UP000183567">
    <property type="component" value="Unassembled WGS sequence"/>
</dbReference>
<dbReference type="AlphaFoldDB" id="A0A1J8QI21"/>
<evidence type="ECO:0000313" key="3">
    <source>
        <dbReference type="Proteomes" id="UP000183567"/>
    </source>
</evidence>
<organism evidence="2 3">
    <name type="scientific">Rhizopogon vesiculosus</name>
    <dbReference type="NCBI Taxonomy" id="180088"/>
    <lineage>
        <taxon>Eukaryota</taxon>
        <taxon>Fungi</taxon>
        <taxon>Dikarya</taxon>
        <taxon>Basidiomycota</taxon>
        <taxon>Agaricomycotina</taxon>
        <taxon>Agaricomycetes</taxon>
        <taxon>Agaricomycetidae</taxon>
        <taxon>Boletales</taxon>
        <taxon>Suillineae</taxon>
        <taxon>Rhizopogonaceae</taxon>
        <taxon>Rhizopogon</taxon>
    </lineage>
</organism>
<name>A0A1J8QI21_9AGAM</name>